<reference evidence="7" key="1">
    <citation type="submission" date="2019-08" db="EMBL/GenBank/DDBJ databases">
        <authorList>
            <person name="Kucharzyk K."/>
            <person name="Murdoch R.W."/>
            <person name="Higgins S."/>
            <person name="Loffler F."/>
        </authorList>
    </citation>
    <scope>NUCLEOTIDE SEQUENCE</scope>
</reference>
<feature type="transmembrane region" description="Helical" evidence="6">
    <location>
        <begin position="90"/>
        <end position="110"/>
    </location>
</feature>
<dbReference type="NCBIfam" id="TIGR00544">
    <property type="entry name" value="lgt"/>
    <property type="match status" value="1"/>
</dbReference>
<comment type="caution">
    <text evidence="7">The sequence shown here is derived from an EMBL/GenBank/DDBJ whole genome shotgun (WGS) entry which is preliminary data.</text>
</comment>
<keyword evidence="5 6" id="KW-0472">Membrane</keyword>
<evidence type="ECO:0000256" key="2">
    <source>
        <dbReference type="ARBA" id="ARBA00022679"/>
    </source>
</evidence>
<dbReference type="AlphaFoldDB" id="A0A644W8L8"/>
<dbReference type="EC" id="2.4.99.-" evidence="7"/>
<dbReference type="InterPro" id="IPR001640">
    <property type="entry name" value="Lgt"/>
</dbReference>
<evidence type="ECO:0000256" key="1">
    <source>
        <dbReference type="ARBA" id="ARBA00022475"/>
    </source>
</evidence>
<keyword evidence="7" id="KW-0449">Lipoprotein</keyword>
<dbReference type="GO" id="GO:0042158">
    <property type="term" value="P:lipoprotein biosynthetic process"/>
    <property type="evidence" value="ECO:0007669"/>
    <property type="project" value="InterPro"/>
</dbReference>
<dbReference type="PROSITE" id="PS01311">
    <property type="entry name" value="LGT"/>
    <property type="match status" value="1"/>
</dbReference>
<name>A0A644W8L8_9ZZZZ</name>
<dbReference type="GO" id="GO:0005886">
    <property type="term" value="C:plasma membrane"/>
    <property type="evidence" value="ECO:0007669"/>
    <property type="project" value="InterPro"/>
</dbReference>
<keyword evidence="3 6" id="KW-0812">Transmembrane</keyword>
<dbReference type="PANTHER" id="PTHR30589">
    <property type="entry name" value="PROLIPOPROTEIN DIACYLGLYCERYL TRANSFERASE"/>
    <property type="match status" value="1"/>
</dbReference>
<evidence type="ECO:0000256" key="5">
    <source>
        <dbReference type="ARBA" id="ARBA00023136"/>
    </source>
</evidence>
<feature type="transmembrane region" description="Helical" evidence="6">
    <location>
        <begin position="272"/>
        <end position="289"/>
    </location>
</feature>
<keyword evidence="4 6" id="KW-1133">Transmembrane helix</keyword>
<feature type="transmembrane region" description="Helical" evidence="6">
    <location>
        <begin position="53"/>
        <end position="70"/>
    </location>
</feature>
<evidence type="ECO:0000256" key="3">
    <source>
        <dbReference type="ARBA" id="ARBA00022692"/>
    </source>
</evidence>
<keyword evidence="7" id="KW-0328">Glycosyltransferase</keyword>
<sequence length="351" mass="40288">MVLLIERIYSIREKTARFCSIDHTRTAHYTCPMTQFISFPSWISPEIIPGLPLRWYGLMYVVAFSFAYLMIRVQARKGDIALDADQTLNLVLYCVVGLVVGARLFSVLFYDGTTYYWTHPWMIFWPFRDGRFVGLPGMSYHGGLVGAILGAWLFSRKYRFNFLSLADTVSYAAPLGYTFGRLGNFINGELFGRVSTTPWAMVFPDAPRFSTNYEWVRTLADSLGIAYQSGELVNLPRHPSQLYEALFEGVLLFCFLWFVIRKRKNLKTGMGLAWYMIGYGTVRFFIEYLRSPDENLGYILAFGKQSDNIALFQSFFNFSMGQLFCLAMIFSGIIFILVLRKQKGALHVSHT</sequence>
<accession>A0A644W8L8</accession>
<gene>
    <name evidence="7" type="primary">lgt_14</name>
    <name evidence="7" type="ORF">SDC9_46088</name>
</gene>
<dbReference type="PANTHER" id="PTHR30589:SF0">
    <property type="entry name" value="PHOSPHATIDYLGLYCEROL--PROLIPOPROTEIN DIACYLGLYCERYL TRANSFERASE"/>
    <property type="match status" value="1"/>
</dbReference>
<feature type="transmembrane region" description="Helical" evidence="6">
    <location>
        <begin position="242"/>
        <end position="260"/>
    </location>
</feature>
<evidence type="ECO:0000313" key="7">
    <source>
        <dbReference type="EMBL" id="MPL99867.1"/>
    </source>
</evidence>
<dbReference type="HAMAP" id="MF_01147">
    <property type="entry name" value="Lgt"/>
    <property type="match status" value="1"/>
</dbReference>
<feature type="transmembrane region" description="Helical" evidence="6">
    <location>
        <begin position="130"/>
        <end position="153"/>
    </location>
</feature>
<dbReference type="GO" id="GO:0008961">
    <property type="term" value="F:phosphatidylglycerol-prolipoprotein diacylglyceryl transferase activity"/>
    <property type="evidence" value="ECO:0007669"/>
    <property type="project" value="InterPro"/>
</dbReference>
<feature type="transmembrane region" description="Helical" evidence="6">
    <location>
        <begin position="160"/>
        <end position="180"/>
    </location>
</feature>
<dbReference type="Pfam" id="PF01790">
    <property type="entry name" value="LGT"/>
    <property type="match status" value="1"/>
</dbReference>
<protein>
    <submittedName>
        <fullName evidence="7">Prolipoprotein diacylglyceryl transferase</fullName>
        <ecNumber evidence="7">2.4.99.-</ecNumber>
    </submittedName>
</protein>
<dbReference type="EMBL" id="VSSQ01000693">
    <property type="protein sequence ID" value="MPL99867.1"/>
    <property type="molecule type" value="Genomic_DNA"/>
</dbReference>
<keyword evidence="2 7" id="KW-0808">Transferase</keyword>
<keyword evidence="1" id="KW-1003">Cell membrane</keyword>
<feature type="transmembrane region" description="Helical" evidence="6">
    <location>
        <begin position="309"/>
        <end position="339"/>
    </location>
</feature>
<evidence type="ECO:0000256" key="6">
    <source>
        <dbReference type="SAM" id="Phobius"/>
    </source>
</evidence>
<proteinExistence type="inferred from homology"/>
<organism evidence="7">
    <name type="scientific">bioreactor metagenome</name>
    <dbReference type="NCBI Taxonomy" id="1076179"/>
    <lineage>
        <taxon>unclassified sequences</taxon>
        <taxon>metagenomes</taxon>
        <taxon>ecological metagenomes</taxon>
    </lineage>
</organism>
<evidence type="ECO:0000256" key="4">
    <source>
        <dbReference type="ARBA" id="ARBA00022989"/>
    </source>
</evidence>